<dbReference type="Pfam" id="PF13369">
    <property type="entry name" value="Transglut_core2"/>
    <property type="match status" value="1"/>
</dbReference>
<dbReference type="HOGENOM" id="CLU_021098_1_0_1"/>
<dbReference type="OMA" id="KQPFYNV"/>
<dbReference type="Proteomes" id="UP000001593">
    <property type="component" value="Unassembled WGS sequence"/>
</dbReference>
<dbReference type="InterPro" id="IPR032698">
    <property type="entry name" value="SirB1_N"/>
</dbReference>
<sequence length="584" mass="68305">MAADSDGAKVSIMTLADELVDMILAYDLLDHRDICRFAQVCSRFNAIATSNEVWRRRCVRRWKVWRKFSSEDWRQVFRERLQIEQKVLHLIERLTRNAFFKADVPDKQYTDMTDIIEMHDCDSKGHIENTLVELIEVDLSVQDLTHKHYADRLLACLQRFKLIKEWESLLCKPEEEQTLVNGAVLIAQWVQYDKPSEITNKVSQELERLTEEVRQTVAVSTELQDTTCPVTDQRFLEAVRDVMFTKENFSGNTEDYYDLDNSMINEVLERKKGIPITLAVVFTAIARRLGVKVEPVNFPNHFLLRWKCNHDLQAADGSDYQYIDCFNGGRFLSKDQCMNLISPMLRGIHAGNIEPQLASARDVWIRMLSNIIYVCQTTTRLDSRLRCLRHVLELKRMLCPEDRECRLLQARVFVHLGINLTEAIETLEYLGSWNNSDRLAFLLQDAKNQKDSETEDETQRLKPKLRSDPRHSKVIYKVGMVMRHRRYHYGCVIWGWDPFCNMSDAWIQQMGVDRLPNGRSQPFYNVLGDDGTSRYAAEENLVIETGQEFNRHPDLGKYFKAWKGHRYIPNYVLQNIYPEDNLDA</sequence>
<dbReference type="Pfam" id="PF08755">
    <property type="entry name" value="YccV-like"/>
    <property type="match status" value="1"/>
</dbReference>
<gene>
    <name evidence="2" type="ORF">NEMVEDRAFT_v1g240973</name>
</gene>
<dbReference type="InterPro" id="IPR036623">
    <property type="entry name" value="Hemimethylated_DNA-bd_sf"/>
</dbReference>
<evidence type="ECO:0000313" key="2">
    <source>
        <dbReference type="EMBL" id="EDO44645.1"/>
    </source>
</evidence>
<dbReference type="InterPro" id="IPR001810">
    <property type="entry name" value="F-box_dom"/>
</dbReference>
<dbReference type="SMART" id="SM00992">
    <property type="entry name" value="YccV-like"/>
    <property type="match status" value="1"/>
</dbReference>
<dbReference type="InParanoid" id="A7RVI4"/>
<dbReference type="AlphaFoldDB" id="A7RVI4"/>
<feature type="domain" description="Hemimethylated DNA-binding" evidence="1">
    <location>
        <begin position="473"/>
        <end position="570"/>
    </location>
</feature>
<dbReference type="KEGG" id="nve:5516593"/>
<dbReference type="PANTHER" id="PTHR31350:SF21">
    <property type="entry name" value="F-BOX ONLY PROTEIN 21"/>
    <property type="match status" value="1"/>
</dbReference>
<dbReference type="InterPro" id="IPR011722">
    <property type="entry name" value="Hemimethylated_DNA-bd_dom"/>
</dbReference>
<evidence type="ECO:0000259" key="1">
    <source>
        <dbReference type="SMART" id="SM00992"/>
    </source>
</evidence>
<protein>
    <recommendedName>
        <fullName evidence="1">Hemimethylated DNA-binding domain-containing protein</fullName>
    </recommendedName>
</protein>
<dbReference type="SUPFAM" id="SSF81383">
    <property type="entry name" value="F-box domain"/>
    <property type="match status" value="1"/>
</dbReference>
<dbReference type="PhylomeDB" id="A7RVI4"/>
<dbReference type="GO" id="GO:0003677">
    <property type="term" value="F:DNA binding"/>
    <property type="evidence" value="ECO:0007669"/>
    <property type="project" value="InterPro"/>
</dbReference>
<evidence type="ECO:0000313" key="3">
    <source>
        <dbReference type="Proteomes" id="UP000001593"/>
    </source>
</evidence>
<dbReference type="Pfam" id="PF12937">
    <property type="entry name" value="F-box-like"/>
    <property type="match status" value="1"/>
</dbReference>
<dbReference type="Gene3D" id="1.20.1280.50">
    <property type="match status" value="1"/>
</dbReference>
<reference evidence="2 3" key="1">
    <citation type="journal article" date="2007" name="Science">
        <title>Sea anemone genome reveals ancestral eumetazoan gene repertoire and genomic organization.</title>
        <authorList>
            <person name="Putnam N.H."/>
            <person name="Srivastava M."/>
            <person name="Hellsten U."/>
            <person name="Dirks B."/>
            <person name="Chapman J."/>
            <person name="Salamov A."/>
            <person name="Terry A."/>
            <person name="Shapiro H."/>
            <person name="Lindquist E."/>
            <person name="Kapitonov V.V."/>
            <person name="Jurka J."/>
            <person name="Genikhovich G."/>
            <person name="Grigoriev I.V."/>
            <person name="Lucas S.M."/>
            <person name="Steele R.E."/>
            <person name="Finnerty J.R."/>
            <person name="Technau U."/>
            <person name="Martindale M.Q."/>
            <person name="Rokhsar D.S."/>
        </authorList>
    </citation>
    <scope>NUCLEOTIDE SEQUENCE [LARGE SCALE GENOMIC DNA]</scope>
    <source>
        <strain evidence="3">CH2 X CH6</strain>
    </source>
</reference>
<dbReference type="STRING" id="45351.A7RVI4"/>
<name>A7RVI4_NEMVE</name>
<dbReference type="SUPFAM" id="SSF141255">
    <property type="entry name" value="YccV-like"/>
    <property type="match status" value="1"/>
</dbReference>
<accession>A7RVI4</accession>
<dbReference type="eggNOG" id="ENOG502QS7Z">
    <property type="taxonomic scope" value="Eukaryota"/>
</dbReference>
<organism evidence="2 3">
    <name type="scientific">Nematostella vectensis</name>
    <name type="common">Starlet sea anemone</name>
    <dbReference type="NCBI Taxonomy" id="45351"/>
    <lineage>
        <taxon>Eukaryota</taxon>
        <taxon>Metazoa</taxon>
        <taxon>Cnidaria</taxon>
        <taxon>Anthozoa</taxon>
        <taxon>Hexacorallia</taxon>
        <taxon>Actiniaria</taxon>
        <taxon>Edwardsiidae</taxon>
        <taxon>Nematostella</taxon>
    </lineage>
</organism>
<dbReference type="PANTHER" id="PTHR31350">
    <property type="entry name" value="SI:DKEY-261L7.2"/>
    <property type="match status" value="1"/>
</dbReference>
<dbReference type="Gene3D" id="2.30.30.390">
    <property type="entry name" value="Hemimethylated DNA-binding domain"/>
    <property type="match status" value="1"/>
</dbReference>
<proteinExistence type="predicted"/>
<dbReference type="EMBL" id="DS469543">
    <property type="protein sequence ID" value="EDO44645.1"/>
    <property type="molecule type" value="Genomic_DNA"/>
</dbReference>
<dbReference type="NCBIfam" id="TIGR02097">
    <property type="entry name" value="yccV"/>
    <property type="match status" value="1"/>
</dbReference>
<keyword evidence="3" id="KW-1185">Reference proteome</keyword>
<dbReference type="InterPro" id="IPR036047">
    <property type="entry name" value="F-box-like_dom_sf"/>
</dbReference>
<dbReference type="OrthoDB" id="28868at2759"/>